<dbReference type="AlphaFoldDB" id="A0A9N9RKF1"/>
<name>A0A9N9RKF1_9DIPT</name>
<keyword evidence="4" id="KW-1185">Reference proteome</keyword>
<evidence type="ECO:0000313" key="3">
    <source>
        <dbReference type="EMBL" id="CAG9798641.1"/>
    </source>
</evidence>
<accession>A0A9N9RKF1</accession>
<dbReference type="SUPFAM" id="SSF51110">
    <property type="entry name" value="alpha-D-mannose-specific plant lectins"/>
    <property type="match status" value="1"/>
</dbReference>
<dbReference type="InterPro" id="IPR001480">
    <property type="entry name" value="Bulb-type_lectin_dom"/>
</dbReference>
<dbReference type="Gene3D" id="2.90.10.10">
    <property type="entry name" value="Bulb-type lectin domain"/>
    <property type="match status" value="2"/>
</dbReference>
<organism evidence="3 4">
    <name type="scientific">Chironomus riparius</name>
    <dbReference type="NCBI Taxonomy" id="315576"/>
    <lineage>
        <taxon>Eukaryota</taxon>
        <taxon>Metazoa</taxon>
        <taxon>Ecdysozoa</taxon>
        <taxon>Arthropoda</taxon>
        <taxon>Hexapoda</taxon>
        <taxon>Insecta</taxon>
        <taxon>Pterygota</taxon>
        <taxon>Neoptera</taxon>
        <taxon>Endopterygota</taxon>
        <taxon>Diptera</taxon>
        <taxon>Nematocera</taxon>
        <taxon>Chironomoidea</taxon>
        <taxon>Chironomidae</taxon>
        <taxon>Chironominae</taxon>
        <taxon>Chironomus</taxon>
    </lineage>
</organism>
<feature type="domain" description="Bulb-type lectin" evidence="2">
    <location>
        <begin position="21"/>
        <end position="134"/>
    </location>
</feature>
<reference evidence="3" key="2">
    <citation type="submission" date="2022-10" db="EMBL/GenBank/DDBJ databases">
        <authorList>
            <consortium name="ENA_rothamsted_submissions"/>
            <consortium name="culmorum"/>
            <person name="King R."/>
        </authorList>
    </citation>
    <scope>NUCLEOTIDE SEQUENCE</scope>
</reference>
<gene>
    <name evidence="3" type="ORF">CHIRRI_LOCUS1623</name>
</gene>
<evidence type="ECO:0000313" key="4">
    <source>
        <dbReference type="Proteomes" id="UP001153620"/>
    </source>
</evidence>
<dbReference type="PROSITE" id="PS50927">
    <property type="entry name" value="BULB_LECTIN"/>
    <property type="match status" value="1"/>
</dbReference>
<sequence length="137" mass="15854">MCNFKILFLCFFFTISIVSARSILGPGGMLQNEEMLVSDNNRYFLRLEKSGDLVLYDKKDLKNKVWSTRTEGTSSKLLFMQHDGNLALYMDSIAQWHSNTASVYSRDHNYLTLEDYGVLNIRNKNSNRIVWTSNPNI</sequence>
<dbReference type="InterPro" id="IPR036426">
    <property type="entry name" value="Bulb-type_lectin_dom_sf"/>
</dbReference>
<feature type="signal peptide" evidence="1">
    <location>
        <begin position="1"/>
        <end position="20"/>
    </location>
</feature>
<evidence type="ECO:0000259" key="2">
    <source>
        <dbReference type="PROSITE" id="PS50927"/>
    </source>
</evidence>
<proteinExistence type="predicted"/>
<dbReference type="Proteomes" id="UP001153620">
    <property type="component" value="Chromosome 1"/>
</dbReference>
<protein>
    <recommendedName>
        <fullName evidence="2">Bulb-type lectin domain-containing protein</fullName>
    </recommendedName>
</protein>
<keyword evidence="1" id="KW-0732">Signal</keyword>
<evidence type="ECO:0000256" key="1">
    <source>
        <dbReference type="SAM" id="SignalP"/>
    </source>
</evidence>
<feature type="chain" id="PRO_5040310037" description="Bulb-type lectin domain-containing protein" evidence="1">
    <location>
        <begin position="21"/>
        <end position="137"/>
    </location>
</feature>
<reference evidence="3" key="1">
    <citation type="submission" date="2022-01" db="EMBL/GenBank/DDBJ databases">
        <authorList>
            <person name="King R."/>
        </authorList>
    </citation>
    <scope>NUCLEOTIDE SEQUENCE</scope>
</reference>
<dbReference type="EMBL" id="OU895877">
    <property type="protein sequence ID" value="CAG9798641.1"/>
    <property type="molecule type" value="Genomic_DNA"/>
</dbReference>